<dbReference type="Proteomes" id="UP000015102">
    <property type="component" value="Unassembled WGS sequence"/>
</dbReference>
<dbReference type="Gene3D" id="3.90.1200.10">
    <property type="match status" value="1"/>
</dbReference>
<keyword evidence="3" id="KW-1185">Reference proteome</keyword>
<reference evidence="3" key="1">
    <citation type="submission" date="2013-02" db="EMBL/GenBank/DDBJ databases">
        <authorList>
            <person name="Hughes D."/>
        </authorList>
    </citation>
    <scope>NUCLEOTIDE SEQUENCE</scope>
    <source>
        <strain>Durham</strain>
        <strain evidence="3">NC isolate 2 -- Noor lab</strain>
    </source>
</reference>
<dbReference type="InterPro" id="IPR004119">
    <property type="entry name" value="EcKL"/>
</dbReference>
<dbReference type="EMBL" id="CAQQ02376201">
    <property type="status" value="NOT_ANNOTATED_CDS"/>
    <property type="molecule type" value="Genomic_DNA"/>
</dbReference>
<evidence type="ECO:0000259" key="1">
    <source>
        <dbReference type="SMART" id="SM00587"/>
    </source>
</evidence>
<dbReference type="PANTHER" id="PTHR11012:SF12">
    <property type="entry name" value="CHK KINASE-LIKE DOMAIN-CONTAINING PROTEIN-RELATED"/>
    <property type="match status" value="1"/>
</dbReference>
<protein>
    <recommendedName>
        <fullName evidence="1">CHK kinase-like domain-containing protein</fullName>
    </recommendedName>
</protein>
<organism evidence="2 3">
    <name type="scientific">Megaselia scalaris</name>
    <name type="common">Humpbacked fly</name>
    <name type="synonym">Phora scalaris</name>
    <dbReference type="NCBI Taxonomy" id="36166"/>
    <lineage>
        <taxon>Eukaryota</taxon>
        <taxon>Metazoa</taxon>
        <taxon>Ecdysozoa</taxon>
        <taxon>Arthropoda</taxon>
        <taxon>Hexapoda</taxon>
        <taxon>Insecta</taxon>
        <taxon>Pterygota</taxon>
        <taxon>Neoptera</taxon>
        <taxon>Endopterygota</taxon>
        <taxon>Diptera</taxon>
        <taxon>Brachycera</taxon>
        <taxon>Muscomorpha</taxon>
        <taxon>Platypezoidea</taxon>
        <taxon>Phoridae</taxon>
        <taxon>Megaseliini</taxon>
        <taxon>Megaselia</taxon>
    </lineage>
</organism>
<dbReference type="SUPFAM" id="SSF56112">
    <property type="entry name" value="Protein kinase-like (PK-like)"/>
    <property type="match status" value="1"/>
</dbReference>
<dbReference type="AlphaFoldDB" id="T1H3R7"/>
<proteinExistence type="predicted"/>
<name>T1H3R7_MEGSC</name>
<evidence type="ECO:0000313" key="3">
    <source>
        <dbReference type="Proteomes" id="UP000015102"/>
    </source>
</evidence>
<dbReference type="Pfam" id="PF02958">
    <property type="entry name" value="EcKL"/>
    <property type="match status" value="1"/>
</dbReference>
<dbReference type="HOGENOM" id="CLU_1112392_0_0_1"/>
<sequence length="250" mass="29344">MIQETLAKTGDNTQIACKCIYTSMEPHQILIFEDLTKKNYKPVSGIEGSLPIVKIALSKLARYHAVCFKTNSETGEIKKDYEKIQFDVEKLKQMPMFRDGFPFFLDMLKTIPDLKEYVPIFERIAADKPVDKAYSMFDDCKANWMILTHGDFHLKNIMLSEKEDGSVDDVLLIDFQACCWGPAITDITYMLYMMLDTKTRLERRDEVIYHYYKEFTETLRRINFTGEFPKLTDLYKDILSFKDYGERFLL</sequence>
<reference evidence="2" key="2">
    <citation type="submission" date="2015-06" db="UniProtKB">
        <authorList>
            <consortium name="EnsemblMetazoa"/>
        </authorList>
    </citation>
    <scope>IDENTIFICATION</scope>
</reference>
<feature type="domain" description="CHK kinase-like" evidence="1">
    <location>
        <begin position="30"/>
        <end position="221"/>
    </location>
</feature>
<dbReference type="EnsemblMetazoa" id="MESCA010903-RA">
    <property type="protein sequence ID" value="MESCA010903-PA"/>
    <property type="gene ID" value="MESCA010903"/>
</dbReference>
<dbReference type="PANTHER" id="PTHR11012">
    <property type="entry name" value="PROTEIN KINASE-LIKE DOMAIN-CONTAINING"/>
    <property type="match status" value="1"/>
</dbReference>
<evidence type="ECO:0000313" key="2">
    <source>
        <dbReference type="EnsemblMetazoa" id="MESCA010903-PA"/>
    </source>
</evidence>
<accession>T1H3R7</accession>
<dbReference type="SMART" id="SM00587">
    <property type="entry name" value="CHK"/>
    <property type="match status" value="1"/>
</dbReference>
<dbReference type="InterPro" id="IPR015897">
    <property type="entry name" value="CHK_kinase-like"/>
</dbReference>
<dbReference type="InterPro" id="IPR011009">
    <property type="entry name" value="Kinase-like_dom_sf"/>
</dbReference>